<dbReference type="SUPFAM" id="SSF103473">
    <property type="entry name" value="MFS general substrate transporter"/>
    <property type="match status" value="1"/>
</dbReference>
<comment type="subcellular location">
    <subcellularLocation>
        <location evidence="1">Cell membrane</location>
        <topology evidence="1">Multi-pass membrane protein</topology>
    </subcellularLocation>
</comment>
<feature type="transmembrane region" description="Helical" evidence="6">
    <location>
        <begin position="167"/>
        <end position="187"/>
    </location>
</feature>
<dbReference type="PANTHER" id="PTHR42688">
    <property type="entry name" value="CONSERVED PROTEIN"/>
    <property type="match status" value="1"/>
</dbReference>
<feature type="transmembrane region" description="Helical" evidence="6">
    <location>
        <begin position="298"/>
        <end position="318"/>
    </location>
</feature>
<evidence type="ECO:0000313" key="8">
    <source>
        <dbReference type="EMBL" id="MFC4565539.1"/>
    </source>
</evidence>
<feature type="transmembrane region" description="Helical" evidence="6">
    <location>
        <begin position="402"/>
        <end position="422"/>
    </location>
</feature>
<keyword evidence="2" id="KW-1003">Cell membrane</keyword>
<evidence type="ECO:0000256" key="5">
    <source>
        <dbReference type="ARBA" id="ARBA00023136"/>
    </source>
</evidence>
<evidence type="ECO:0000256" key="4">
    <source>
        <dbReference type="ARBA" id="ARBA00022989"/>
    </source>
</evidence>
<evidence type="ECO:0000259" key="7">
    <source>
        <dbReference type="PROSITE" id="PS50850"/>
    </source>
</evidence>
<keyword evidence="4 6" id="KW-1133">Transmembrane helix</keyword>
<dbReference type="EMBL" id="JBHSFQ010000040">
    <property type="protein sequence ID" value="MFC4565539.1"/>
    <property type="molecule type" value="Genomic_DNA"/>
</dbReference>
<evidence type="ECO:0000256" key="3">
    <source>
        <dbReference type="ARBA" id="ARBA00022692"/>
    </source>
</evidence>
<feature type="transmembrane region" description="Helical" evidence="6">
    <location>
        <begin position="139"/>
        <end position="161"/>
    </location>
</feature>
<feature type="transmembrane region" description="Helical" evidence="6">
    <location>
        <begin position="260"/>
        <end position="278"/>
    </location>
</feature>
<proteinExistence type="predicted"/>
<feature type="transmembrane region" description="Helical" evidence="6">
    <location>
        <begin position="44"/>
        <end position="61"/>
    </location>
</feature>
<organism evidence="8 9">
    <name type="scientific">Nocardiopsis mangrovi</name>
    <dbReference type="NCBI Taxonomy" id="1179818"/>
    <lineage>
        <taxon>Bacteria</taxon>
        <taxon>Bacillati</taxon>
        <taxon>Actinomycetota</taxon>
        <taxon>Actinomycetes</taxon>
        <taxon>Streptosporangiales</taxon>
        <taxon>Nocardiopsidaceae</taxon>
        <taxon>Nocardiopsis</taxon>
    </lineage>
</organism>
<dbReference type="PANTHER" id="PTHR42688:SF1">
    <property type="entry name" value="BLR5212 PROTEIN"/>
    <property type="match status" value="1"/>
</dbReference>
<dbReference type="InterPro" id="IPR036259">
    <property type="entry name" value="MFS_trans_sf"/>
</dbReference>
<evidence type="ECO:0000256" key="2">
    <source>
        <dbReference type="ARBA" id="ARBA00022475"/>
    </source>
</evidence>
<dbReference type="RefSeq" id="WP_378579595.1">
    <property type="nucleotide sequence ID" value="NZ_JBHSFQ010000040.1"/>
</dbReference>
<feature type="transmembrane region" description="Helical" evidence="6">
    <location>
        <begin position="105"/>
        <end position="127"/>
    </location>
</feature>
<sequence length="450" mass="46140">MIAAWRRFRGFDTSVRLLMINQLTINTAFYMLMPYLAFHLTDSVGMAVWAVGLVLGVRNLTQQGMFLVGGSIADRLGYKPAILAGCALRTVGFAALGFADSLPVLLAASAATGFAGALFNPAVRAYLAADAGERRMEAFALFNVFYQTGILIGPLIGMALIAVDFTLVAGVAATLFLGLTVLQARALPPRRAPEPEEERRAGVAGVLGDWRRVASDRAFAAFTVAMAGSYVLNFQIYLAVPLTVQDAVATAGLGSDAGDIAVAALFAVSALVAIAGQVRITDWAKDRWDAARAIPRGLAVMTAAFLPILATPPLAAAVRGTDTAPLAAAALVAVPALLTAALLGLGGALVYPFEMDTVVRLSGDRLVATHYGLYNTVSGIAITVGNLVVGAALGLAPPLAATVPWLGLAALGAVGALAMALIGRSGGLAPRTGSARQPALAAAASAEGEN</sequence>
<feature type="transmembrane region" description="Helical" evidence="6">
    <location>
        <begin position="372"/>
        <end position="396"/>
    </location>
</feature>
<name>A0ABV9E4N1_9ACTN</name>
<dbReference type="Proteomes" id="UP001595923">
    <property type="component" value="Unassembled WGS sequence"/>
</dbReference>
<dbReference type="InterPro" id="IPR020846">
    <property type="entry name" value="MFS_dom"/>
</dbReference>
<accession>A0ABV9E4N1</accession>
<comment type="caution">
    <text evidence="8">The sequence shown here is derived from an EMBL/GenBank/DDBJ whole genome shotgun (WGS) entry which is preliminary data.</text>
</comment>
<reference evidence="9" key="1">
    <citation type="journal article" date="2019" name="Int. J. Syst. Evol. Microbiol.">
        <title>The Global Catalogue of Microorganisms (GCM) 10K type strain sequencing project: providing services to taxonomists for standard genome sequencing and annotation.</title>
        <authorList>
            <consortium name="The Broad Institute Genomics Platform"/>
            <consortium name="The Broad Institute Genome Sequencing Center for Infectious Disease"/>
            <person name="Wu L."/>
            <person name="Ma J."/>
        </authorList>
    </citation>
    <scope>NUCLEOTIDE SEQUENCE [LARGE SCALE GENOMIC DNA]</scope>
    <source>
        <strain evidence="9">XZYJ18</strain>
    </source>
</reference>
<dbReference type="PROSITE" id="PS50850">
    <property type="entry name" value="MFS"/>
    <property type="match status" value="1"/>
</dbReference>
<keyword evidence="3 6" id="KW-0812">Transmembrane</keyword>
<keyword evidence="9" id="KW-1185">Reference proteome</keyword>
<feature type="transmembrane region" description="Helical" evidence="6">
    <location>
        <begin position="218"/>
        <end position="240"/>
    </location>
</feature>
<evidence type="ECO:0000256" key="6">
    <source>
        <dbReference type="SAM" id="Phobius"/>
    </source>
</evidence>
<evidence type="ECO:0000256" key="1">
    <source>
        <dbReference type="ARBA" id="ARBA00004651"/>
    </source>
</evidence>
<protein>
    <submittedName>
        <fullName evidence="8">MFS transporter</fullName>
    </submittedName>
</protein>
<dbReference type="InterPro" id="IPR052425">
    <property type="entry name" value="Uncharacterized_MFS-type"/>
</dbReference>
<dbReference type="InterPro" id="IPR011701">
    <property type="entry name" value="MFS"/>
</dbReference>
<feature type="domain" description="Major facilitator superfamily (MFS) profile" evidence="7">
    <location>
        <begin position="1"/>
        <end position="427"/>
    </location>
</feature>
<dbReference type="Gene3D" id="1.20.1250.20">
    <property type="entry name" value="MFS general substrate transporter like domains"/>
    <property type="match status" value="1"/>
</dbReference>
<evidence type="ECO:0000313" key="9">
    <source>
        <dbReference type="Proteomes" id="UP001595923"/>
    </source>
</evidence>
<keyword evidence="5 6" id="KW-0472">Membrane</keyword>
<dbReference type="Pfam" id="PF07690">
    <property type="entry name" value="MFS_1"/>
    <property type="match status" value="1"/>
</dbReference>
<gene>
    <name evidence="8" type="ORF">ACFO4E_27090</name>
</gene>
<feature type="transmembrane region" description="Helical" evidence="6">
    <location>
        <begin position="324"/>
        <end position="351"/>
    </location>
</feature>